<feature type="site" description="Interaction with DNA substrate" evidence="7">
    <location>
        <position position="253"/>
    </location>
</feature>
<comment type="similarity">
    <text evidence="1">Belongs to the DNA repair enzymes AP/ExoA family.</text>
</comment>
<dbReference type="EC" id="3.1.11.2" evidence="9"/>
<dbReference type="Proteomes" id="UP000053051">
    <property type="component" value="Unassembled WGS sequence"/>
</dbReference>
<feature type="site" description="Transition state stabilizer" evidence="7">
    <location>
        <position position="154"/>
    </location>
</feature>
<dbReference type="NCBIfam" id="TIGR00633">
    <property type="entry name" value="xth"/>
    <property type="match status" value="1"/>
</dbReference>
<keyword evidence="6" id="KW-0464">Manganese</keyword>
<evidence type="ECO:0000256" key="1">
    <source>
        <dbReference type="ARBA" id="ARBA00007092"/>
    </source>
</evidence>
<accession>M1WSE4</accession>
<comment type="cofactor">
    <cofactor evidence="6">
        <name>Mg(2+)</name>
        <dbReference type="ChEBI" id="CHEBI:18420"/>
    </cofactor>
    <cofactor evidence="6">
        <name>Mn(2+)</name>
        <dbReference type="ChEBI" id="CHEBI:29035"/>
    </cofactor>
    <text evidence="6">Probably binds two magnesium or manganese ions per subunit.</text>
</comment>
<dbReference type="Gene3D" id="3.60.10.10">
    <property type="entry name" value="Endonuclease/exonuclease/phosphatase"/>
    <property type="match status" value="1"/>
</dbReference>
<feature type="binding site" evidence="6">
    <location>
        <position position="253"/>
    </location>
    <ligand>
        <name>Mg(2+)</name>
        <dbReference type="ChEBI" id="CHEBI:18420"/>
        <label>1</label>
    </ligand>
</feature>
<feature type="active site" evidence="5">
    <location>
        <position position="111"/>
    </location>
</feature>
<proteinExistence type="inferred from homology"/>
<reference evidence="10" key="2">
    <citation type="submission" date="2016-01" db="EMBL/GenBank/DDBJ databases">
        <title>Diatom-associated endosymboitic cyanobacterium lacks core nitrogen metabolism enzymes.</title>
        <authorList>
            <person name="Hilton J.A."/>
            <person name="Foster R.A."/>
            <person name="Tripp H.J."/>
            <person name="Carter B.J."/>
            <person name="Zehr J.P."/>
            <person name="Villareal T.A."/>
        </authorList>
    </citation>
    <scope>NUCLEOTIDE SEQUENCE [LARGE SCALE GENOMIC DNA]</scope>
    <source>
        <strain evidence="10">HH01</strain>
    </source>
</reference>
<feature type="binding site" evidence="6">
    <location>
        <position position="252"/>
    </location>
    <ligand>
        <name>Mg(2+)</name>
        <dbReference type="ChEBI" id="CHEBI:18420"/>
        <label>1</label>
    </ligand>
</feature>
<feature type="binding site" evidence="6">
    <location>
        <position position="7"/>
    </location>
    <ligand>
        <name>Mg(2+)</name>
        <dbReference type="ChEBI" id="CHEBI:18420"/>
        <label>1</label>
    </ligand>
</feature>
<feature type="active site" description="Proton acceptor" evidence="5">
    <location>
        <position position="253"/>
    </location>
</feature>
<dbReference type="GO" id="GO:0046872">
    <property type="term" value="F:metal ion binding"/>
    <property type="evidence" value="ECO:0007669"/>
    <property type="project" value="UniProtKB-KW"/>
</dbReference>
<dbReference type="OrthoDB" id="9803914at2"/>
<comment type="caution">
    <text evidence="9">The sequence shown here is derived from an EMBL/GenBank/DDBJ whole genome shotgun (WGS) entry which is preliminary data.</text>
</comment>
<organism evidence="9 10">
    <name type="scientific">Richelia intracellularis HH01</name>
    <dbReference type="NCBI Taxonomy" id="1165094"/>
    <lineage>
        <taxon>Bacteria</taxon>
        <taxon>Bacillati</taxon>
        <taxon>Cyanobacteriota</taxon>
        <taxon>Cyanophyceae</taxon>
        <taxon>Nostocales</taxon>
        <taxon>Nostocaceae</taxon>
        <taxon>Richelia</taxon>
    </lineage>
</organism>
<keyword evidence="2 6" id="KW-0479">Metal-binding</keyword>
<dbReference type="InterPro" id="IPR005135">
    <property type="entry name" value="Endo/exonuclease/phosphatase"/>
</dbReference>
<dbReference type="NCBIfam" id="TIGR00195">
    <property type="entry name" value="exoDNase_III"/>
    <property type="match status" value="1"/>
</dbReference>
<evidence type="ECO:0000313" key="9">
    <source>
        <dbReference type="EMBL" id="CCH67404.1"/>
    </source>
</evidence>
<evidence type="ECO:0000313" key="10">
    <source>
        <dbReference type="Proteomes" id="UP000053051"/>
    </source>
</evidence>
<dbReference type="InterPro" id="IPR037493">
    <property type="entry name" value="ExoIII-like"/>
</dbReference>
<protein>
    <submittedName>
        <fullName evidence="9">Exodeoxyribonuclease III</fullName>
        <ecNumber evidence="9">3.1.11.2</ecNumber>
    </submittedName>
</protein>
<dbReference type="PANTHER" id="PTHR43250:SF2">
    <property type="entry name" value="EXODEOXYRIBONUCLEASE III"/>
    <property type="match status" value="1"/>
</dbReference>
<dbReference type="STRING" id="1165094.RINTHH_12490"/>
<dbReference type="EMBL" id="CAIY01000044">
    <property type="protein sequence ID" value="CCH67404.1"/>
    <property type="molecule type" value="Genomic_DNA"/>
</dbReference>
<evidence type="ECO:0000256" key="4">
    <source>
        <dbReference type="ARBA" id="ARBA00022842"/>
    </source>
</evidence>
<keyword evidence="4 6" id="KW-0460">Magnesium</keyword>
<evidence type="ECO:0000256" key="7">
    <source>
        <dbReference type="PIRSR" id="PIRSR604808-3"/>
    </source>
</evidence>
<dbReference type="RefSeq" id="WP_008233906.1">
    <property type="nucleotide sequence ID" value="NZ_CAIY01000044.1"/>
</dbReference>
<dbReference type="SUPFAM" id="SSF56219">
    <property type="entry name" value="DNase I-like"/>
    <property type="match status" value="1"/>
</dbReference>
<sequence>MKIATWNVNSIRTRLDHVIEWLTDNPVDVLCLQETKVIEEWFPRLPFTKLGYYLYVSGQKSYNGVAIASLQPLTDSIIGFNSILPDLDSKWDEQKRVITGMLADICIVNLYVPNGSSVGSNKYEYKLKWLHLLGSYLQKLMQTHSHICMCGDFNIALEDRDIHEKVNNKNHIMSSSAERQALKSILSLGFADAFRKFNQESGQYSWWDYRAASFQHNFGWRIDHHYLTPELYNRAKGCITDTIPRNKQKPSDHAPVILEI</sequence>
<evidence type="ECO:0000256" key="3">
    <source>
        <dbReference type="ARBA" id="ARBA00022801"/>
    </source>
</evidence>
<gene>
    <name evidence="9" type="ORF">RINTHH_12490</name>
</gene>
<evidence type="ECO:0000256" key="6">
    <source>
        <dbReference type="PIRSR" id="PIRSR604808-2"/>
    </source>
</evidence>
<dbReference type="AlphaFoldDB" id="M1WSE4"/>
<reference evidence="9 10" key="1">
    <citation type="submission" date="2012-05" db="EMBL/GenBank/DDBJ databases">
        <authorList>
            <person name="Hilton J."/>
        </authorList>
    </citation>
    <scope>NUCLEOTIDE SEQUENCE [LARGE SCALE GENOMIC DNA]</scope>
    <source>
        <strain evidence="9 10">HH01</strain>
    </source>
</reference>
<evidence type="ECO:0000256" key="2">
    <source>
        <dbReference type="ARBA" id="ARBA00022723"/>
    </source>
</evidence>
<keyword evidence="10" id="KW-1185">Reference proteome</keyword>
<dbReference type="GO" id="GO:0006281">
    <property type="term" value="P:DNA repair"/>
    <property type="evidence" value="ECO:0007669"/>
    <property type="project" value="InterPro"/>
</dbReference>
<dbReference type="Pfam" id="PF03372">
    <property type="entry name" value="Exo_endo_phos"/>
    <property type="match status" value="1"/>
</dbReference>
<feature type="binding site" evidence="6">
    <location>
        <position position="34"/>
    </location>
    <ligand>
        <name>Mg(2+)</name>
        <dbReference type="ChEBI" id="CHEBI:18420"/>
        <label>1</label>
    </ligand>
</feature>
<feature type="binding site" evidence="6">
    <location>
        <position position="154"/>
    </location>
    <ligand>
        <name>Mg(2+)</name>
        <dbReference type="ChEBI" id="CHEBI:18420"/>
        <label>1</label>
    </ligand>
</feature>
<dbReference type="CDD" id="cd09086">
    <property type="entry name" value="ExoIII-like_AP-endo"/>
    <property type="match status" value="1"/>
</dbReference>
<dbReference type="GO" id="GO:0008311">
    <property type="term" value="F:double-stranded DNA 3'-5' DNA exonuclease activity"/>
    <property type="evidence" value="ECO:0007669"/>
    <property type="project" value="UniProtKB-EC"/>
</dbReference>
<evidence type="ECO:0000259" key="8">
    <source>
        <dbReference type="Pfam" id="PF03372"/>
    </source>
</evidence>
<keyword evidence="3 9" id="KW-0378">Hydrolase</keyword>
<dbReference type="PANTHER" id="PTHR43250">
    <property type="entry name" value="EXODEOXYRIBONUCLEASE III"/>
    <property type="match status" value="1"/>
</dbReference>
<dbReference type="InterPro" id="IPR036691">
    <property type="entry name" value="Endo/exonu/phosph_ase_sf"/>
</dbReference>
<feature type="domain" description="Endonuclease/exonuclease/phosphatase" evidence="8">
    <location>
        <begin position="4"/>
        <end position="253"/>
    </location>
</feature>
<dbReference type="InterPro" id="IPR004808">
    <property type="entry name" value="AP_endonuc_1"/>
</dbReference>
<dbReference type="PROSITE" id="PS51435">
    <property type="entry name" value="AP_NUCLEASE_F1_4"/>
    <property type="match status" value="1"/>
</dbReference>
<name>M1WSE4_9NOST</name>
<feature type="site" description="Important for catalytic activity" evidence="7">
    <location>
        <position position="223"/>
    </location>
</feature>
<evidence type="ECO:0000256" key="5">
    <source>
        <dbReference type="PIRSR" id="PIRSR604808-1"/>
    </source>
</evidence>
<feature type="binding site" evidence="6">
    <location>
        <position position="152"/>
    </location>
    <ligand>
        <name>Mg(2+)</name>
        <dbReference type="ChEBI" id="CHEBI:18420"/>
        <label>1</label>
    </ligand>
</feature>
<feature type="active site" description="Proton donor/acceptor" evidence="5">
    <location>
        <position position="152"/>
    </location>
</feature>